<reference evidence="1 3" key="1">
    <citation type="submission" date="2015-01" db="EMBL/GenBank/DDBJ databases">
        <title>Lactococcus lactis subsp.lactis JCM 5805 whole genome shotgun sequence.</title>
        <authorList>
            <person name="Fujii T."/>
            <person name="Tomita Y."/>
            <person name="Ikushima S."/>
            <person name="Fujiwara D."/>
        </authorList>
    </citation>
    <scope>NUCLEOTIDE SEQUENCE [LARGE SCALE GENOMIC DNA]</scope>
    <source>
        <strain evidence="1 3">JCM 5805</strain>
    </source>
</reference>
<dbReference type="Proteomes" id="UP000031847">
    <property type="component" value="Unassembled WGS sequence"/>
</dbReference>
<evidence type="ECO:0000313" key="1">
    <source>
        <dbReference type="EMBL" id="GAM79192.1"/>
    </source>
</evidence>
<gene>
    <name evidence="1" type="ORF">JCM5805K_0299</name>
    <name evidence="2" type="ORF">N42_2366</name>
</gene>
<evidence type="ECO:0000313" key="3">
    <source>
        <dbReference type="Proteomes" id="UP000031847"/>
    </source>
</evidence>
<dbReference type="EMBL" id="BBSI01000010">
    <property type="protein sequence ID" value="GAM79192.1"/>
    <property type="molecule type" value="Genomic_DNA"/>
</dbReference>
<reference evidence="4" key="2">
    <citation type="submission" date="2015-10" db="EMBL/GenBank/DDBJ databases">
        <title>Draft Genome Sequences of 11 Lactococcus lactis subspecies cremoris strains.</title>
        <authorList>
            <person name="Wels M."/>
            <person name="Backus L."/>
            <person name="Boekhorst J."/>
            <person name="Dijkstra A."/>
            <person name="Beerthuizen M."/>
            <person name="Kelly W."/>
            <person name="Siezen R."/>
            <person name="Bachmann H."/>
            <person name="Van Hijum S."/>
        </authorList>
    </citation>
    <scope>NUCLEOTIDE SEQUENCE [LARGE SCALE GENOMIC DNA]</scope>
    <source>
        <strain evidence="4">N42</strain>
    </source>
</reference>
<name>A0A0B8QQF0_LACLL</name>
<accession>A0A0B8QQF0</accession>
<comment type="caution">
    <text evidence="1">The sequence shown here is derived from an EMBL/GenBank/DDBJ whole genome shotgun (WGS) entry which is preliminary data.</text>
</comment>
<dbReference type="Proteomes" id="UP000052991">
    <property type="component" value="Unassembled WGS sequence"/>
</dbReference>
<dbReference type="AlphaFoldDB" id="A0A0B8QQF0"/>
<dbReference type="PATRIC" id="fig|1360.100.peg.443"/>
<evidence type="ECO:0000313" key="4">
    <source>
        <dbReference type="Proteomes" id="UP000052991"/>
    </source>
</evidence>
<proteinExistence type="predicted"/>
<sequence length="42" mass="5139">MFLPDKNSISSQKMRFRHKNDEIMQKKIVSKNEKVYNRNIEI</sequence>
<protein>
    <submittedName>
        <fullName evidence="1">Uncharacterized protein</fullName>
    </submittedName>
</protein>
<evidence type="ECO:0000313" key="2">
    <source>
        <dbReference type="EMBL" id="KSU24545.1"/>
    </source>
</evidence>
<organism evidence="1 3">
    <name type="scientific">Lactococcus lactis subsp. lactis</name>
    <name type="common">Streptococcus lactis</name>
    <dbReference type="NCBI Taxonomy" id="1360"/>
    <lineage>
        <taxon>Bacteria</taxon>
        <taxon>Bacillati</taxon>
        <taxon>Bacillota</taxon>
        <taxon>Bacilli</taxon>
        <taxon>Lactobacillales</taxon>
        <taxon>Streptococcaceae</taxon>
        <taxon>Lactococcus</taxon>
    </lineage>
</organism>
<reference evidence="2" key="3">
    <citation type="journal article" date="2017" name="Genome Announc.">
        <title>Draft Genome Sequences of 24 Lactococcus lactis Strains.</title>
        <authorList>
            <person name="Backus L."/>
            <person name="Wels M."/>
            <person name="Boekhorst J."/>
            <person name="Dijkstra A.R."/>
            <person name="Beerthuyzen M."/>
            <person name="Kelly W.J."/>
            <person name="Siezen R.J."/>
            <person name="van Hijum S.A."/>
            <person name="Bachmann H."/>
        </authorList>
    </citation>
    <scope>NUCLEOTIDE SEQUENCE</scope>
    <source>
        <strain evidence="2">N42</strain>
    </source>
</reference>
<dbReference type="EMBL" id="LKLW01000151">
    <property type="protein sequence ID" value="KSU24545.1"/>
    <property type="molecule type" value="Genomic_DNA"/>
</dbReference>